<comment type="caution">
    <text evidence="4">Lacks conserved residue(s) required for the propagation of feature annotation.</text>
</comment>
<dbReference type="Gene3D" id="2.30.40.10">
    <property type="entry name" value="Urease, subunit C, domain 1"/>
    <property type="match status" value="1"/>
</dbReference>
<dbReference type="CDD" id="cd01298">
    <property type="entry name" value="ATZ_TRZ_like"/>
    <property type="match status" value="1"/>
</dbReference>
<sequence>MGVLIKNGIMPNGKRSTIYIEDNRIEDINGEIRKDDFVINAQDKLILPAFYNTHTHLPMTFLRGIAEDMWLKDWLERVVWPAEKYINREYVYWGAMLGGLELIRSGIAAVADMYFFMDSVAKALELLGLRGVLGTTIFEFPSPEAETPEKAFKIVERLVKKYKNHELIKPSIAPHSIYSCNLEILQQAKEIADRYGLLIQIHLSETRWEVYEVQKRYGKRPVELLESIGFLDKNLLSAHAVWLTKAEIKTLAKYGVKVSHNPISNLKLASGGVMPYPEMKEYGVLVTLGTDGVASNNSFDMFEEMKVFAISQKNHRWDPTIAKAEEVFKIATENGAKALGFKAGRIKKGYLADLMIIDINRPHLKPFYDPITLAVYSMRGGDVDGLIVNGKPLMLNKEILVVNEEKTIEKAEKKALELYEKIVGVVK</sequence>
<dbReference type="Proteomes" id="UP000066042">
    <property type="component" value="Chromosome"/>
</dbReference>
<evidence type="ECO:0000313" key="7">
    <source>
        <dbReference type="EMBL" id="ALM74774.1"/>
    </source>
</evidence>
<protein>
    <recommendedName>
        <fullName evidence="4">5-methylthioadenosine/S-adenosylhomocysteine deaminase</fullName>
        <shortName evidence="4">MTA/SAH deaminase</shortName>
        <ecNumber evidence="4">3.5.4.28</ecNumber>
        <ecNumber evidence="4">3.5.4.31</ecNumber>
    </recommendedName>
</protein>
<dbReference type="GO" id="GO:0046872">
    <property type="term" value="F:metal ion binding"/>
    <property type="evidence" value="ECO:0007669"/>
    <property type="project" value="UniProtKB-KW"/>
</dbReference>
<dbReference type="SUPFAM" id="SSF51338">
    <property type="entry name" value="Composite domain of metallo-dependent hydrolases"/>
    <property type="match status" value="1"/>
</dbReference>
<dbReference type="Gene3D" id="3.20.20.140">
    <property type="entry name" value="Metal-dependent hydrolases"/>
    <property type="match status" value="1"/>
</dbReference>
<evidence type="ECO:0000256" key="4">
    <source>
        <dbReference type="HAMAP-Rule" id="MF_01281"/>
    </source>
</evidence>
<comment type="catalytic activity">
    <reaction evidence="4">
        <text>S-methyl-5'-thioadenosine + H2O + H(+) = S-methyl-5'-thioinosine + NH4(+)</text>
        <dbReference type="Rhea" id="RHEA:25025"/>
        <dbReference type="ChEBI" id="CHEBI:15377"/>
        <dbReference type="ChEBI" id="CHEBI:15378"/>
        <dbReference type="ChEBI" id="CHEBI:17509"/>
        <dbReference type="ChEBI" id="CHEBI:28938"/>
        <dbReference type="ChEBI" id="CHEBI:48595"/>
        <dbReference type="EC" id="3.5.4.31"/>
    </reaction>
</comment>
<dbReference type="PANTHER" id="PTHR43794">
    <property type="entry name" value="AMINOHYDROLASE SSNA-RELATED"/>
    <property type="match status" value="1"/>
</dbReference>
<comment type="cofactor">
    <cofactor evidence="4">
        <name>Zn(2+)</name>
        <dbReference type="ChEBI" id="CHEBI:29105"/>
    </cofactor>
    <text evidence="4">Binds 1 zinc ion per subunit.</text>
</comment>
<organism evidence="7 8">
    <name type="scientific">Thermococcus barophilus</name>
    <dbReference type="NCBI Taxonomy" id="55802"/>
    <lineage>
        <taxon>Archaea</taxon>
        <taxon>Methanobacteriati</taxon>
        <taxon>Methanobacteriota</taxon>
        <taxon>Thermococci</taxon>
        <taxon>Thermococcales</taxon>
        <taxon>Thermococcaceae</taxon>
        <taxon>Thermococcus</taxon>
    </lineage>
</organism>
<keyword evidence="5" id="KW-0175">Coiled coil</keyword>
<evidence type="ECO:0000259" key="6">
    <source>
        <dbReference type="Pfam" id="PF01979"/>
    </source>
</evidence>
<dbReference type="GO" id="GO:0050270">
    <property type="term" value="F:S-adenosylhomocysteine deaminase activity"/>
    <property type="evidence" value="ECO:0007669"/>
    <property type="project" value="UniProtKB-UniRule"/>
</dbReference>
<evidence type="ECO:0000256" key="2">
    <source>
        <dbReference type="ARBA" id="ARBA00022801"/>
    </source>
</evidence>
<keyword evidence="3 4" id="KW-0862">Zinc</keyword>
<dbReference type="GO" id="GO:0090614">
    <property type="term" value="F:5'-methylthioadenosine deaminase activity"/>
    <property type="evidence" value="ECO:0007669"/>
    <property type="project" value="UniProtKB-UniRule"/>
</dbReference>
<gene>
    <name evidence="7" type="primary">mtaD1</name>
    <name evidence="4" type="synonym">mtaD</name>
    <name evidence="7" type="ORF">TBCH5v1_0820</name>
</gene>
<dbReference type="GeneID" id="26136097"/>
<comment type="catalytic activity">
    <reaction evidence="4">
        <text>S-adenosyl-L-homocysteine + H2O + H(+) = S-inosyl-L-homocysteine + NH4(+)</text>
        <dbReference type="Rhea" id="RHEA:20716"/>
        <dbReference type="ChEBI" id="CHEBI:15377"/>
        <dbReference type="ChEBI" id="CHEBI:15378"/>
        <dbReference type="ChEBI" id="CHEBI:28938"/>
        <dbReference type="ChEBI" id="CHEBI:57856"/>
        <dbReference type="ChEBI" id="CHEBI:57985"/>
        <dbReference type="EC" id="3.5.4.28"/>
    </reaction>
</comment>
<dbReference type="STRING" id="55802.TBCH5v1_0820"/>
<feature type="binding site" evidence="4">
    <location>
        <position position="291"/>
    </location>
    <ligand>
        <name>substrate</name>
    </ligand>
</feature>
<feature type="binding site" evidence="4">
    <location>
        <position position="291"/>
    </location>
    <ligand>
        <name>Zn(2+)</name>
        <dbReference type="ChEBI" id="CHEBI:29105"/>
    </ligand>
</feature>
<dbReference type="InterPro" id="IPR006680">
    <property type="entry name" value="Amidohydro-rel"/>
</dbReference>
<dbReference type="InterPro" id="IPR011059">
    <property type="entry name" value="Metal-dep_hydrolase_composite"/>
</dbReference>
<evidence type="ECO:0000313" key="8">
    <source>
        <dbReference type="Proteomes" id="UP000066042"/>
    </source>
</evidence>
<proteinExistence type="inferred from homology"/>
<feature type="coiled-coil region" evidence="5">
    <location>
        <begin position="394"/>
        <end position="421"/>
    </location>
</feature>
<dbReference type="SUPFAM" id="SSF51556">
    <property type="entry name" value="Metallo-dependent hydrolases"/>
    <property type="match status" value="1"/>
</dbReference>
<feature type="domain" description="Amidohydrolase-related" evidence="6">
    <location>
        <begin position="46"/>
        <end position="392"/>
    </location>
</feature>
<dbReference type="InterPro" id="IPR023512">
    <property type="entry name" value="Deaminase_MtaD/DadD"/>
</dbReference>
<keyword evidence="1 4" id="KW-0479">Metal-binding</keyword>
<name>A0A0S1XAF6_THEBA</name>
<comment type="function">
    <text evidence="4">Catalyzes the deamination of 5-methylthioadenosine and S-adenosyl-L-homocysteine into 5-methylthioinosine and S-inosyl-L-homocysteine, respectively. Is also able to deaminate adenosine.</text>
</comment>
<evidence type="ECO:0000256" key="5">
    <source>
        <dbReference type="SAM" id="Coils"/>
    </source>
</evidence>
<evidence type="ECO:0000256" key="3">
    <source>
        <dbReference type="ARBA" id="ARBA00022833"/>
    </source>
</evidence>
<dbReference type="EMBL" id="CP013050">
    <property type="protein sequence ID" value="ALM74774.1"/>
    <property type="molecule type" value="Genomic_DNA"/>
</dbReference>
<feature type="binding site" evidence="4">
    <location>
        <position position="83"/>
    </location>
    <ligand>
        <name>substrate</name>
    </ligand>
</feature>
<dbReference type="PATRIC" id="fig|55802.8.peg.819"/>
<dbReference type="PANTHER" id="PTHR43794:SF11">
    <property type="entry name" value="AMIDOHYDROLASE-RELATED DOMAIN-CONTAINING PROTEIN"/>
    <property type="match status" value="1"/>
</dbReference>
<feature type="binding site" evidence="4">
    <location>
        <position position="205"/>
    </location>
    <ligand>
        <name>substrate</name>
    </ligand>
</feature>
<feature type="binding site" evidence="4">
    <location>
        <position position="202"/>
    </location>
    <ligand>
        <name>Zn(2+)</name>
        <dbReference type="ChEBI" id="CHEBI:29105"/>
    </ligand>
</feature>
<dbReference type="HAMAP" id="MF_01281">
    <property type="entry name" value="MTA_SAH_deamin"/>
    <property type="match status" value="1"/>
</dbReference>
<dbReference type="FunFam" id="3.20.20.140:FF:000014">
    <property type="entry name" value="5-methylthioadenosine/S-adenosylhomocysteine deaminase"/>
    <property type="match status" value="1"/>
</dbReference>
<accession>A0A0S1XAF6</accession>
<feature type="binding site" evidence="4">
    <location>
        <position position="175"/>
    </location>
    <ligand>
        <name>substrate</name>
    </ligand>
</feature>
<evidence type="ECO:0000256" key="1">
    <source>
        <dbReference type="ARBA" id="ARBA00022723"/>
    </source>
</evidence>
<dbReference type="EC" id="3.5.4.31" evidence="4"/>
<feature type="binding site" evidence="4">
    <location>
        <position position="54"/>
    </location>
    <ligand>
        <name>Zn(2+)</name>
        <dbReference type="ChEBI" id="CHEBI:29105"/>
    </ligand>
</feature>
<comment type="similarity">
    <text evidence="4">Belongs to the metallo-dependent hydrolases superfamily. MTA/SAH deaminase family.</text>
</comment>
<keyword evidence="2 4" id="KW-0378">Hydrolase</keyword>
<dbReference type="AlphaFoldDB" id="A0A0S1XAF6"/>
<dbReference type="Pfam" id="PF01979">
    <property type="entry name" value="Amidohydro_1"/>
    <property type="match status" value="1"/>
</dbReference>
<dbReference type="EC" id="3.5.4.28" evidence="4"/>
<dbReference type="RefSeq" id="WP_056933597.1">
    <property type="nucleotide sequence ID" value="NZ_CP013050.1"/>
</dbReference>
<reference evidence="7 8" key="1">
    <citation type="journal article" date="2016" name="Genome Announc.">
        <title>Complete genome sequence of the hyperthermophilic and piezophilic archaeon Thermococcus barophilus Ch5, capable of growth at the expense of hydrogenogenesis from carbon monoxide and formate.</title>
        <authorList>
            <person name="Oger P."/>
            <person name="Sokolova T.G."/>
            <person name="Kozhevnikova D.A."/>
            <person name="Taranov E.A."/>
            <person name="Vannier P."/>
            <person name="Lee H.S."/>
            <person name="Kwon K.K."/>
            <person name="Kang S.G."/>
            <person name="Lee J.H."/>
            <person name="Bonch-Osmolovskaya E.A."/>
            <person name="Lebedinsky A.V."/>
        </authorList>
    </citation>
    <scope>NUCLEOTIDE SEQUENCE [LARGE SCALE GENOMIC DNA]</scope>
    <source>
        <strain evidence="8">Ch5</strain>
    </source>
</reference>
<dbReference type="InterPro" id="IPR032466">
    <property type="entry name" value="Metal_Hydrolase"/>
</dbReference>
<feature type="binding site" evidence="4">
    <location>
        <position position="56"/>
    </location>
    <ligand>
        <name>Zn(2+)</name>
        <dbReference type="ChEBI" id="CHEBI:29105"/>
    </ligand>
</feature>
<dbReference type="InterPro" id="IPR050287">
    <property type="entry name" value="MTA/SAH_deaminase"/>
</dbReference>